<evidence type="ECO:0000256" key="5">
    <source>
        <dbReference type="ARBA" id="ARBA00023136"/>
    </source>
</evidence>
<keyword evidence="9" id="KW-1185">Reference proteome</keyword>
<dbReference type="Gene3D" id="1.10.3730.20">
    <property type="match status" value="1"/>
</dbReference>
<comment type="similarity">
    <text evidence="2">Belongs to the EamA transporter family.</text>
</comment>
<dbReference type="PANTHER" id="PTHR32322:SF2">
    <property type="entry name" value="EAMA DOMAIN-CONTAINING PROTEIN"/>
    <property type="match status" value="1"/>
</dbReference>
<dbReference type="GO" id="GO:0016020">
    <property type="term" value="C:membrane"/>
    <property type="evidence" value="ECO:0007669"/>
    <property type="project" value="UniProtKB-SubCell"/>
</dbReference>
<evidence type="ECO:0000256" key="3">
    <source>
        <dbReference type="ARBA" id="ARBA00022692"/>
    </source>
</evidence>
<sequence>MQARRILAYFAIYILWGGSFLGIREVVSVTPPFSAAAIRFFLAGLILLTYAQLRGLGSITRRQWLGAALLGLIMFACEYACLFWAEQRISSGIASVISATIPVWIFAGEVFLLRTQRITAKSLAGIALGFLGVVILTWQSTRAGQVGSAFAMVIALVGSFCWSGGTLLSRRLVLPASRVTSAGWQMATGGFLLFLLASVTREGHRLPAAFAHWSPRVIVAMAYLILAASLLAFTAYVWLLGHEPMGRVASYAYVNPVVALALGAWLGNEHLTLLQVLGSVLVLAGVFATLTGKTSLPPVPITSTN</sequence>
<feature type="transmembrane region" description="Helical" evidence="6">
    <location>
        <begin position="248"/>
        <end position="266"/>
    </location>
</feature>
<dbReference type="InterPro" id="IPR037185">
    <property type="entry name" value="EmrE-like"/>
</dbReference>
<gene>
    <name evidence="8" type="ORF">HNQ77_004363</name>
</gene>
<proteinExistence type="inferred from homology"/>
<protein>
    <submittedName>
        <fullName evidence="8">Drug/metabolite transporter (DMT)-like permease</fullName>
    </submittedName>
</protein>
<comment type="caution">
    <text evidence="8">The sequence shown here is derived from an EMBL/GenBank/DDBJ whole genome shotgun (WGS) entry which is preliminary data.</text>
</comment>
<evidence type="ECO:0000313" key="9">
    <source>
        <dbReference type="Proteomes" id="UP000538666"/>
    </source>
</evidence>
<keyword evidence="4 6" id="KW-1133">Transmembrane helix</keyword>
<dbReference type="OrthoDB" id="3190463at2"/>
<dbReference type="InterPro" id="IPR000620">
    <property type="entry name" value="EamA_dom"/>
</dbReference>
<feature type="transmembrane region" description="Helical" evidence="6">
    <location>
        <begin position="7"/>
        <end position="27"/>
    </location>
</feature>
<evidence type="ECO:0000256" key="2">
    <source>
        <dbReference type="ARBA" id="ARBA00007362"/>
    </source>
</evidence>
<evidence type="ECO:0000256" key="4">
    <source>
        <dbReference type="ARBA" id="ARBA00022989"/>
    </source>
</evidence>
<dbReference type="RefSeq" id="WP_050058172.1">
    <property type="nucleotide sequence ID" value="NZ_JACHEK010000009.1"/>
</dbReference>
<feature type="transmembrane region" description="Helical" evidence="6">
    <location>
        <begin position="91"/>
        <end position="111"/>
    </location>
</feature>
<dbReference type="Proteomes" id="UP000538666">
    <property type="component" value="Unassembled WGS sequence"/>
</dbReference>
<accession>A0A841K5H2</accession>
<feature type="transmembrane region" description="Helical" evidence="6">
    <location>
        <begin position="123"/>
        <end position="140"/>
    </location>
</feature>
<feature type="transmembrane region" description="Helical" evidence="6">
    <location>
        <begin position="146"/>
        <end position="167"/>
    </location>
</feature>
<feature type="transmembrane region" description="Helical" evidence="6">
    <location>
        <begin position="33"/>
        <end position="53"/>
    </location>
</feature>
<evidence type="ECO:0000313" key="8">
    <source>
        <dbReference type="EMBL" id="MBB6146391.1"/>
    </source>
</evidence>
<feature type="transmembrane region" description="Helical" evidence="6">
    <location>
        <begin position="65"/>
        <end position="85"/>
    </location>
</feature>
<feature type="transmembrane region" description="Helical" evidence="6">
    <location>
        <begin position="179"/>
        <end position="197"/>
    </location>
</feature>
<feature type="transmembrane region" description="Helical" evidence="6">
    <location>
        <begin position="272"/>
        <end position="290"/>
    </location>
</feature>
<dbReference type="InterPro" id="IPR050638">
    <property type="entry name" value="AA-Vitamin_Transporters"/>
</dbReference>
<organism evidence="8 9">
    <name type="scientific">Silvibacterium bohemicum</name>
    <dbReference type="NCBI Taxonomy" id="1577686"/>
    <lineage>
        <taxon>Bacteria</taxon>
        <taxon>Pseudomonadati</taxon>
        <taxon>Acidobacteriota</taxon>
        <taxon>Terriglobia</taxon>
        <taxon>Terriglobales</taxon>
        <taxon>Acidobacteriaceae</taxon>
        <taxon>Silvibacterium</taxon>
    </lineage>
</organism>
<keyword evidence="3 6" id="KW-0812">Transmembrane</keyword>
<dbReference type="AlphaFoldDB" id="A0A841K5H2"/>
<keyword evidence="5 6" id="KW-0472">Membrane</keyword>
<evidence type="ECO:0000256" key="1">
    <source>
        <dbReference type="ARBA" id="ARBA00004141"/>
    </source>
</evidence>
<dbReference type="Pfam" id="PF00892">
    <property type="entry name" value="EamA"/>
    <property type="match status" value="2"/>
</dbReference>
<dbReference type="SUPFAM" id="SSF103481">
    <property type="entry name" value="Multidrug resistance efflux transporter EmrE"/>
    <property type="match status" value="2"/>
</dbReference>
<reference evidence="8 9" key="1">
    <citation type="submission" date="2020-08" db="EMBL/GenBank/DDBJ databases">
        <title>Genomic Encyclopedia of Type Strains, Phase IV (KMG-IV): sequencing the most valuable type-strain genomes for metagenomic binning, comparative biology and taxonomic classification.</title>
        <authorList>
            <person name="Goeker M."/>
        </authorList>
    </citation>
    <scope>NUCLEOTIDE SEQUENCE [LARGE SCALE GENOMIC DNA]</scope>
    <source>
        <strain evidence="8 9">DSM 103733</strain>
    </source>
</reference>
<comment type="subcellular location">
    <subcellularLocation>
        <location evidence="1">Membrane</location>
        <topology evidence="1">Multi-pass membrane protein</topology>
    </subcellularLocation>
</comment>
<feature type="transmembrane region" description="Helical" evidence="6">
    <location>
        <begin position="217"/>
        <end position="241"/>
    </location>
</feature>
<evidence type="ECO:0000259" key="7">
    <source>
        <dbReference type="Pfam" id="PF00892"/>
    </source>
</evidence>
<dbReference type="PANTHER" id="PTHR32322">
    <property type="entry name" value="INNER MEMBRANE TRANSPORTER"/>
    <property type="match status" value="1"/>
</dbReference>
<dbReference type="EMBL" id="JACHEK010000009">
    <property type="protein sequence ID" value="MBB6146391.1"/>
    <property type="molecule type" value="Genomic_DNA"/>
</dbReference>
<feature type="domain" description="EamA" evidence="7">
    <location>
        <begin position="150"/>
        <end position="290"/>
    </location>
</feature>
<evidence type="ECO:0000256" key="6">
    <source>
        <dbReference type="SAM" id="Phobius"/>
    </source>
</evidence>
<name>A0A841K5H2_9BACT</name>
<feature type="domain" description="EamA" evidence="7">
    <location>
        <begin position="6"/>
        <end position="137"/>
    </location>
</feature>